<evidence type="ECO:0000313" key="2">
    <source>
        <dbReference type="EMBL" id="RUS73679.1"/>
    </source>
</evidence>
<evidence type="ECO:0000256" key="1">
    <source>
        <dbReference type="SAM" id="MobiDB-lite"/>
    </source>
</evidence>
<dbReference type="AlphaFoldDB" id="A0A433SWN7"/>
<organism evidence="2 3">
    <name type="scientific">Elysia chlorotica</name>
    <name type="common">Eastern emerald elysia</name>
    <name type="synonym">Sea slug</name>
    <dbReference type="NCBI Taxonomy" id="188477"/>
    <lineage>
        <taxon>Eukaryota</taxon>
        <taxon>Metazoa</taxon>
        <taxon>Spiralia</taxon>
        <taxon>Lophotrochozoa</taxon>
        <taxon>Mollusca</taxon>
        <taxon>Gastropoda</taxon>
        <taxon>Heterobranchia</taxon>
        <taxon>Euthyneura</taxon>
        <taxon>Panpulmonata</taxon>
        <taxon>Sacoglossa</taxon>
        <taxon>Placobranchoidea</taxon>
        <taxon>Plakobranchidae</taxon>
        <taxon>Elysia</taxon>
    </lineage>
</organism>
<feature type="compositionally biased region" description="Basic and acidic residues" evidence="1">
    <location>
        <begin position="386"/>
        <end position="398"/>
    </location>
</feature>
<feature type="region of interest" description="Disordered" evidence="1">
    <location>
        <begin position="441"/>
        <end position="467"/>
    </location>
</feature>
<dbReference type="EMBL" id="RQTK01000911">
    <property type="protein sequence ID" value="RUS73679.1"/>
    <property type="molecule type" value="Genomic_DNA"/>
</dbReference>
<name>A0A433SWN7_ELYCH</name>
<comment type="caution">
    <text evidence="2">The sequence shown here is derived from an EMBL/GenBank/DDBJ whole genome shotgun (WGS) entry which is preliminary data.</text>
</comment>
<proteinExistence type="predicted"/>
<dbReference type="Proteomes" id="UP000271974">
    <property type="component" value="Unassembled WGS sequence"/>
</dbReference>
<evidence type="ECO:0000313" key="3">
    <source>
        <dbReference type="Proteomes" id="UP000271974"/>
    </source>
</evidence>
<dbReference type="OrthoDB" id="6145148at2759"/>
<reference evidence="2 3" key="1">
    <citation type="submission" date="2019-01" db="EMBL/GenBank/DDBJ databases">
        <title>A draft genome assembly of the solar-powered sea slug Elysia chlorotica.</title>
        <authorList>
            <person name="Cai H."/>
            <person name="Li Q."/>
            <person name="Fang X."/>
            <person name="Li J."/>
            <person name="Curtis N.E."/>
            <person name="Altenburger A."/>
            <person name="Shibata T."/>
            <person name="Feng M."/>
            <person name="Maeda T."/>
            <person name="Schwartz J.A."/>
            <person name="Shigenobu S."/>
            <person name="Lundholm N."/>
            <person name="Nishiyama T."/>
            <person name="Yang H."/>
            <person name="Hasebe M."/>
            <person name="Li S."/>
            <person name="Pierce S.K."/>
            <person name="Wang J."/>
        </authorList>
    </citation>
    <scope>NUCLEOTIDE SEQUENCE [LARGE SCALE GENOMIC DNA]</scope>
    <source>
        <strain evidence="2">EC2010</strain>
        <tissue evidence="2">Whole organism of an adult</tissue>
    </source>
</reference>
<feature type="region of interest" description="Disordered" evidence="1">
    <location>
        <begin position="386"/>
        <end position="405"/>
    </location>
</feature>
<sequence>MLSEGIRMFSEGISMLSEGLSMLSEGISMLREGISMLSEGISMLSEGISMLSEGIRMLSEGIRMLSEGIRMLSEGIRMLSEGIRMLSEGIRMLSEGIRMLSEGIRMLSEGIRMLSEGIRMLSEGIRMLSEGIRMLSEGIRMLSEGIHMLSGGIRMLSEGIRTLSEGIRMLSEGIRMLCPYIGTFVIYWTSRGVWTKRLYCIAFDTITITSDLDSLGIPTIVSLSLWLGFRKISSGLVGARMFRTGPFVGAGMFRTGSSLNAGDFNAKIGGVKEGDDYTCLAKFSKSKRNNNGQTLLELCEEKKLFVSNSAFNHPSRHQTTWTLNQKRFENPKVEDSEGKLATRPEDILCIVSTHFEDKFVDKEEDIIPPFQGTAKPLIKEITAEETAFKQRPSRDHKPSTGSETLEGINITDREGCRSDTDEELGRDTAISQWLCGSGSGESCCSGGGSGESCCSGGGDGGGDHLKD</sequence>
<dbReference type="STRING" id="188477.A0A433SWN7"/>
<gene>
    <name evidence="2" type="ORF">EGW08_018561</name>
</gene>
<keyword evidence="3" id="KW-1185">Reference proteome</keyword>
<protein>
    <submittedName>
        <fullName evidence="2">Uncharacterized protein</fullName>
    </submittedName>
</protein>
<accession>A0A433SWN7</accession>
<feature type="compositionally biased region" description="Gly residues" evidence="1">
    <location>
        <begin position="445"/>
        <end position="460"/>
    </location>
</feature>